<accession>A0ABV9A1G5</accession>
<protein>
    <submittedName>
        <fullName evidence="2">Scr1 family TA system antitoxin-like transcriptional regulator</fullName>
    </submittedName>
</protein>
<dbReference type="Proteomes" id="UP001595997">
    <property type="component" value="Unassembled WGS sequence"/>
</dbReference>
<dbReference type="Pfam" id="PF19054">
    <property type="entry name" value="DUF5753"/>
    <property type="match status" value="1"/>
</dbReference>
<comment type="caution">
    <text evidence="2">The sequence shown here is derived from an EMBL/GenBank/DDBJ whole genome shotgun (WGS) entry which is preliminary data.</text>
</comment>
<evidence type="ECO:0000259" key="1">
    <source>
        <dbReference type="Pfam" id="PF19054"/>
    </source>
</evidence>
<feature type="domain" description="DUF5753" evidence="1">
    <location>
        <begin position="14"/>
        <end position="97"/>
    </location>
</feature>
<proteinExistence type="predicted"/>
<gene>
    <name evidence="2" type="ORF">ACFPA8_05100</name>
</gene>
<sequence length="99" mass="11266">MGFLKQEHNPRRFDRCLELEAKAARVQEFGASIIPGLLQTEAYMRARFTEGEPGRSPGEIDDLVAARLGRQEILRRDCPPDFWWILGEGALRQAVGVRQ</sequence>
<dbReference type="RefSeq" id="WP_386442936.1">
    <property type="nucleotide sequence ID" value="NZ_JBHSFH010000004.1"/>
</dbReference>
<dbReference type="InterPro" id="IPR043917">
    <property type="entry name" value="DUF5753"/>
</dbReference>
<reference evidence="3" key="1">
    <citation type="journal article" date="2019" name="Int. J. Syst. Evol. Microbiol.">
        <title>The Global Catalogue of Microorganisms (GCM) 10K type strain sequencing project: providing services to taxonomists for standard genome sequencing and annotation.</title>
        <authorList>
            <consortium name="The Broad Institute Genomics Platform"/>
            <consortium name="The Broad Institute Genome Sequencing Center for Infectious Disease"/>
            <person name="Wu L."/>
            <person name="Ma J."/>
        </authorList>
    </citation>
    <scope>NUCLEOTIDE SEQUENCE [LARGE SCALE GENOMIC DNA]</scope>
    <source>
        <strain evidence="3">CGMCC 4.7357</strain>
    </source>
</reference>
<organism evidence="2 3">
    <name type="scientific">Streptomyces ovatisporus</name>
    <dbReference type="NCBI Taxonomy" id="1128682"/>
    <lineage>
        <taxon>Bacteria</taxon>
        <taxon>Bacillati</taxon>
        <taxon>Actinomycetota</taxon>
        <taxon>Actinomycetes</taxon>
        <taxon>Kitasatosporales</taxon>
        <taxon>Streptomycetaceae</taxon>
        <taxon>Streptomyces</taxon>
    </lineage>
</organism>
<keyword evidence="3" id="KW-1185">Reference proteome</keyword>
<evidence type="ECO:0000313" key="3">
    <source>
        <dbReference type="Proteomes" id="UP001595997"/>
    </source>
</evidence>
<evidence type="ECO:0000313" key="2">
    <source>
        <dbReference type="EMBL" id="MFC4493510.1"/>
    </source>
</evidence>
<dbReference type="EMBL" id="JBHSFH010000004">
    <property type="protein sequence ID" value="MFC4493510.1"/>
    <property type="molecule type" value="Genomic_DNA"/>
</dbReference>
<name>A0ABV9A1G5_9ACTN</name>